<organism evidence="3 4">
    <name type="scientific">Nostocoides veronense</name>
    <dbReference type="NCBI Taxonomy" id="330836"/>
    <lineage>
        <taxon>Bacteria</taxon>
        <taxon>Bacillati</taxon>
        <taxon>Actinomycetota</taxon>
        <taxon>Actinomycetes</taxon>
        <taxon>Micrococcales</taxon>
        <taxon>Intrasporangiaceae</taxon>
        <taxon>Nostocoides</taxon>
    </lineage>
</organism>
<dbReference type="Proteomes" id="UP001499938">
    <property type="component" value="Unassembled WGS sequence"/>
</dbReference>
<accession>A0ABN2LH48</accession>
<dbReference type="SUPFAM" id="SSF51004">
    <property type="entry name" value="C-terminal (heme d1) domain of cytochrome cd1-nitrite reductase"/>
    <property type="match status" value="1"/>
</dbReference>
<feature type="compositionally biased region" description="Polar residues" evidence="1">
    <location>
        <begin position="170"/>
        <end position="183"/>
    </location>
</feature>
<feature type="region of interest" description="Disordered" evidence="1">
    <location>
        <begin position="1"/>
        <end position="93"/>
    </location>
</feature>
<protein>
    <submittedName>
        <fullName evidence="3">Uncharacterized protein</fullName>
    </submittedName>
</protein>
<feature type="region of interest" description="Disordered" evidence="1">
    <location>
        <begin position="146"/>
        <end position="183"/>
    </location>
</feature>
<dbReference type="PANTHER" id="PTHR47197:SF3">
    <property type="entry name" value="DIHYDRO-HEME D1 DEHYDROGENASE"/>
    <property type="match status" value="1"/>
</dbReference>
<dbReference type="RefSeq" id="WP_344082439.1">
    <property type="nucleotide sequence ID" value="NZ_BAAAPO010000018.1"/>
</dbReference>
<evidence type="ECO:0000313" key="3">
    <source>
        <dbReference type="EMBL" id="GAA1788193.1"/>
    </source>
</evidence>
<name>A0ABN2LH48_9MICO</name>
<reference evidence="3 4" key="1">
    <citation type="journal article" date="2019" name="Int. J. Syst. Evol. Microbiol.">
        <title>The Global Catalogue of Microorganisms (GCM) 10K type strain sequencing project: providing services to taxonomists for standard genome sequencing and annotation.</title>
        <authorList>
            <consortium name="The Broad Institute Genomics Platform"/>
            <consortium name="The Broad Institute Genome Sequencing Center for Infectious Disease"/>
            <person name="Wu L."/>
            <person name="Ma J."/>
        </authorList>
    </citation>
    <scope>NUCLEOTIDE SEQUENCE [LARGE SCALE GENOMIC DNA]</scope>
    <source>
        <strain evidence="3 4">JCM 15592</strain>
    </source>
</reference>
<dbReference type="Gene3D" id="2.130.10.10">
    <property type="entry name" value="YVTN repeat-like/Quinoprotein amine dehydrogenase"/>
    <property type="match status" value="2"/>
</dbReference>
<dbReference type="NCBIfam" id="TIGR02276">
    <property type="entry name" value="beta_rpt_yvtn"/>
    <property type="match status" value="1"/>
</dbReference>
<feature type="compositionally biased region" description="Gly residues" evidence="1">
    <location>
        <begin position="66"/>
        <end position="75"/>
    </location>
</feature>
<dbReference type="EMBL" id="BAAAPO010000018">
    <property type="protein sequence ID" value="GAA1788193.1"/>
    <property type="molecule type" value="Genomic_DNA"/>
</dbReference>
<feature type="transmembrane region" description="Helical" evidence="2">
    <location>
        <begin position="101"/>
        <end position="129"/>
    </location>
</feature>
<proteinExistence type="predicted"/>
<keyword evidence="2" id="KW-0472">Membrane</keyword>
<dbReference type="PANTHER" id="PTHR47197">
    <property type="entry name" value="PROTEIN NIRF"/>
    <property type="match status" value="1"/>
</dbReference>
<dbReference type="Pfam" id="PF10282">
    <property type="entry name" value="Lactonase"/>
    <property type="match status" value="1"/>
</dbReference>
<comment type="caution">
    <text evidence="3">The sequence shown here is derived from an EMBL/GenBank/DDBJ whole genome shotgun (WGS) entry which is preliminary data.</text>
</comment>
<feature type="compositionally biased region" description="Low complexity" evidence="1">
    <location>
        <begin position="146"/>
        <end position="163"/>
    </location>
</feature>
<evidence type="ECO:0000313" key="4">
    <source>
        <dbReference type="Proteomes" id="UP001499938"/>
    </source>
</evidence>
<evidence type="ECO:0000256" key="1">
    <source>
        <dbReference type="SAM" id="MobiDB-lite"/>
    </source>
</evidence>
<dbReference type="InterPro" id="IPR051200">
    <property type="entry name" value="Host-pathogen_enzymatic-act"/>
</dbReference>
<dbReference type="SUPFAM" id="SSF63825">
    <property type="entry name" value="YWTD domain"/>
    <property type="match status" value="1"/>
</dbReference>
<evidence type="ECO:0000256" key="2">
    <source>
        <dbReference type="SAM" id="Phobius"/>
    </source>
</evidence>
<keyword evidence="4" id="KW-1185">Reference proteome</keyword>
<dbReference type="InterPro" id="IPR015943">
    <property type="entry name" value="WD40/YVTN_repeat-like_dom_sf"/>
</dbReference>
<keyword evidence="2" id="KW-1133">Transmembrane helix</keyword>
<sequence>MTTTLPEPQEPMLRDDEPSAATRAQVRALRGEPPAPGAHRHAATPATKSLPARSASGPASQPRDGVPGGPGGPGGPRGPRPPAGQRRRPPAKRPNYTLRRLLALAILTLLVTIVWFVVKGAIALVGGLFGSDKPTAAAAAKPGTTTVTAPAATNPSAPSDSAPKVVQIRPSATASQGAAGPSDQTALVETLRLTSDAMKPKSVVAGPGGLLFAQNMMYRHSISVFKSDGTLVKTIPDSVDLSAFGVSGHPGTSQGAPVEVAFTPDGKYAWVSNYSMYGKGFGPEGKDSCAAGDGTDSSYVYRVDVAKLVIDKVVPVGAVPKYVAVTPDGKQVLVTNWCSWNMSVIDAASAKETARVDLGGKYPRGIVASPDSKTAYVALMGSHKVVSVDLATKAVNTFSDPGNGPRHLVMSPDGKFVYVSNNASGTVVKLDRATGASVGSVKVGTEPRSMAISADGLAVYVVNYGDGTMSKITTGDMKVVQTVRTEANPIGITYNAATKSVWVACYGGTLIVYDDAKLKG</sequence>
<keyword evidence="2" id="KW-0812">Transmembrane</keyword>
<dbReference type="InterPro" id="IPR019405">
    <property type="entry name" value="Lactonase_7-beta_prop"/>
</dbReference>
<dbReference type="InterPro" id="IPR011964">
    <property type="entry name" value="YVTN_b-propeller_repeat"/>
</dbReference>
<dbReference type="InterPro" id="IPR011048">
    <property type="entry name" value="Haem_d1_sf"/>
</dbReference>
<gene>
    <name evidence="3" type="ORF">GCM10009811_11560</name>
</gene>